<dbReference type="OrthoDB" id="2132067at2759"/>
<organism evidence="9 10">
    <name type="scientific">Nesidiocoris tenuis</name>
    <dbReference type="NCBI Taxonomy" id="355587"/>
    <lineage>
        <taxon>Eukaryota</taxon>
        <taxon>Metazoa</taxon>
        <taxon>Ecdysozoa</taxon>
        <taxon>Arthropoda</taxon>
        <taxon>Hexapoda</taxon>
        <taxon>Insecta</taxon>
        <taxon>Pterygota</taxon>
        <taxon>Neoptera</taxon>
        <taxon>Paraneoptera</taxon>
        <taxon>Hemiptera</taxon>
        <taxon>Heteroptera</taxon>
        <taxon>Panheteroptera</taxon>
        <taxon>Cimicomorpha</taxon>
        <taxon>Miridae</taxon>
        <taxon>Dicyphina</taxon>
        <taxon>Nesidiocoris</taxon>
    </lineage>
</organism>
<evidence type="ECO:0000256" key="1">
    <source>
        <dbReference type="ARBA" id="ARBA00004141"/>
    </source>
</evidence>
<keyword evidence="10" id="KW-1185">Reference proteome</keyword>
<keyword evidence="2" id="KW-0812">Transmembrane</keyword>
<comment type="subcellular location">
    <subcellularLocation>
        <location evidence="1">Membrane</location>
        <topology evidence="1">Multi-pass membrane protein</topology>
    </subcellularLocation>
</comment>
<dbReference type="GO" id="GO:0005886">
    <property type="term" value="C:plasma membrane"/>
    <property type="evidence" value="ECO:0007669"/>
    <property type="project" value="TreeGrafter"/>
</dbReference>
<dbReference type="Proteomes" id="UP000479000">
    <property type="component" value="Unassembled WGS sequence"/>
</dbReference>
<keyword evidence="5" id="KW-0472">Membrane</keyword>
<dbReference type="PANTHER" id="PTHR45695">
    <property type="entry name" value="LEUCOKININ RECEPTOR-RELATED"/>
    <property type="match status" value="1"/>
</dbReference>
<evidence type="ECO:0000256" key="3">
    <source>
        <dbReference type="ARBA" id="ARBA00022989"/>
    </source>
</evidence>
<dbReference type="PROSITE" id="PS50262">
    <property type="entry name" value="G_PROTEIN_RECEP_F1_2"/>
    <property type="match status" value="1"/>
</dbReference>
<evidence type="ECO:0000256" key="4">
    <source>
        <dbReference type="ARBA" id="ARBA00023040"/>
    </source>
</evidence>
<evidence type="ECO:0000313" key="9">
    <source>
        <dbReference type="EMBL" id="CAB0015457.1"/>
    </source>
</evidence>
<dbReference type="Gene3D" id="1.20.1070.10">
    <property type="entry name" value="Rhodopsin 7-helix transmembrane proteins"/>
    <property type="match status" value="1"/>
</dbReference>
<evidence type="ECO:0000256" key="6">
    <source>
        <dbReference type="ARBA" id="ARBA00023170"/>
    </source>
</evidence>
<evidence type="ECO:0000256" key="2">
    <source>
        <dbReference type="ARBA" id="ARBA00022692"/>
    </source>
</evidence>
<dbReference type="AlphaFoldDB" id="A0A6H5HFR1"/>
<proteinExistence type="predicted"/>
<keyword evidence="7" id="KW-0807">Transducer</keyword>
<dbReference type="GO" id="GO:0004930">
    <property type="term" value="F:G protein-coupled receptor activity"/>
    <property type="evidence" value="ECO:0007669"/>
    <property type="project" value="UniProtKB-KW"/>
</dbReference>
<sequence>MSKLPLLMDPYLRFQLAKLFSYTWDIGWTMCKLIHYVQNVSAICSVFTLTAMSVE</sequence>
<accession>A0A6H5HFR1</accession>
<keyword evidence="4" id="KW-0297">G-protein coupled receptor</keyword>
<reference evidence="9 10" key="1">
    <citation type="submission" date="2020-02" db="EMBL/GenBank/DDBJ databases">
        <authorList>
            <person name="Ferguson B K."/>
        </authorList>
    </citation>
    <scope>NUCLEOTIDE SEQUENCE [LARGE SCALE GENOMIC DNA]</scope>
</reference>
<protein>
    <recommendedName>
        <fullName evidence="8">G-protein coupled receptors family 1 profile domain-containing protein</fullName>
    </recommendedName>
</protein>
<dbReference type="SUPFAM" id="SSF81321">
    <property type="entry name" value="Family A G protein-coupled receptor-like"/>
    <property type="match status" value="1"/>
</dbReference>
<evidence type="ECO:0000256" key="7">
    <source>
        <dbReference type="ARBA" id="ARBA00023224"/>
    </source>
</evidence>
<gene>
    <name evidence="9" type="ORF">NTEN_LOCUS19797</name>
</gene>
<name>A0A6H5HFR1_9HEMI</name>
<dbReference type="InterPro" id="IPR017452">
    <property type="entry name" value="GPCR_Rhodpsn_7TM"/>
</dbReference>
<feature type="domain" description="G-protein coupled receptors family 1 profile" evidence="8">
    <location>
        <begin position="1"/>
        <end position="55"/>
    </location>
</feature>
<feature type="non-terminal residue" evidence="9">
    <location>
        <position position="55"/>
    </location>
</feature>
<evidence type="ECO:0000313" key="10">
    <source>
        <dbReference type="Proteomes" id="UP000479000"/>
    </source>
</evidence>
<evidence type="ECO:0000256" key="5">
    <source>
        <dbReference type="ARBA" id="ARBA00023136"/>
    </source>
</evidence>
<keyword evidence="3" id="KW-1133">Transmembrane helix</keyword>
<dbReference type="EMBL" id="CADCXU010029125">
    <property type="protein sequence ID" value="CAB0015457.1"/>
    <property type="molecule type" value="Genomic_DNA"/>
</dbReference>
<evidence type="ECO:0000259" key="8">
    <source>
        <dbReference type="PROSITE" id="PS50262"/>
    </source>
</evidence>
<dbReference type="PANTHER" id="PTHR45695:SF9">
    <property type="entry name" value="LEUCOKININ RECEPTOR"/>
    <property type="match status" value="1"/>
</dbReference>
<keyword evidence="6" id="KW-0675">Receptor</keyword>